<evidence type="ECO:0000259" key="5">
    <source>
        <dbReference type="Pfam" id="PF00248"/>
    </source>
</evidence>
<dbReference type="GeneID" id="115006305"/>
<dbReference type="KEGG" id="cgob:115006305"/>
<gene>
    <name evidence="7" type="primary">LOC115006305</name>
</gene>
<comment type="similarity">
    <text evidence="1">Belongs to the shaker potassium channel beta subunit family.</text>
</comment>
<dbReference type="Pfam" id="PF00248">
    <property type="entry name" value="Aldo_ket_red"/>
    <property type="match status" value="1"/>
</dbReference>
<evidence type="ECO:0000256" key="4">
    <source>
        <dbReference type="SAM" id="MobiDB-lite"/>
    </source>
</evidence>
<evidence type="ECO:0000313" key="7">
    <source>
        <dbReference type="RefSeq" id="XP_029284314.1"/>
    </source>
</evidence>
<keyword evidence="3" id="KW-0560">Oxidoreductase</keyword>
<evidence type="ECO:0000313" key="6">
    <source>
        <dbReference type="Proteomes" id="UP000504630"/>
    </source>
</evidence>
<name>A0A6J2PG19_COTGO</name>
<dbReference type="GO" id="GO:0008076">
    <property type="term" value="C:voltage-gated potassium channel complex"/>
    <property type="evidence" value="ECO:0007669"/>
    <property type="project" value="TreeGrafter"/>
</dbReference>
<dbReference type="Gene3D" id="3.20.20.100">
    <property type="entry name" value="NADP-dependent oxidoreductase domain"/>
    <property type="match status" value="1"/>
</dbReference>
<evidence type="ECO:0000256" key="3">
    <source>
        <dbReference type="ARBA" id="ARBA00023002"/>
    </source>
</evidence>
<feature type="non-terminal residue" evidence="7">
    <location>
        <position position="261"/>
    </location>
</feature>
<dbReference type="SUPFAM" id="SSF51430">
    <property type="entry name" value="NAD(P)-linked oxidoreductase"/>
    <property type="match status" value="1"/>
</dbReference>
<dbReference type="PANTHER" id="PTHR43150">
    <property type="entry name" value="HYPERKINETIC, ISOFORM M"/>
    <property type="match status" value="1"/>
</dbReference>
<dbReference type="InParanoid" id="A0A6J2PG19"/>
<dbReference type="OrthoDB" id="1720422at2759"/>
<evidence type="ECO:0000256" key="2">
    <source>
        <dbReference type="ARBA" id="ARBA00022857"/>
    </source>
</evidence>
<accession>A0A6J2PG19</accession>
<dbReference type="InterPro" id="IPR036812">
    <property type="entry name" value="NAD(P)_OxRdtase_dom_sf"/>
</dbReference>
<dbReference type="RefSeq" id="XP_029284314.1">
    <property type="nucleotide sequence ID" value="XM_029428454.1"/>
</dbReference>
<dbReference type="GO" id="GO:1901379">
    <property type="term" value="P:regulation of potassium ion transmembrane transport"/>
    <property type="evidence" value="ECO:0007669"/>
    <property type="project" value="TreeGrafter"/>
</dbReference>
<feature type="domain" description="NADP-dependent oxidoreductase" evidence="5">
    <location>
        <begin position="175"/>
        <end position="260"/>
    </location>
</feature>
<protein>
    <submittedName>
        <fullName evidence="7">Voltage-gated potassium channel subunit beta-1-like</fullName>
    </submittedName>
</protein>
<organism evidence="6 7">
    <name type="scientific">Cottoperca gobio</name>
    <name type="common">Frogmouth</name>
    <name type="synonym">Aphritis gobio</name>
    <dbReference type="NCBI Taxonomy" id="56716"/>
    <lineage>
        <taxon>Eukaryota</taxon>
        <taxon>Metazoa</taxon>
        <taxon>Chordata</taxon>
        <taxon>Craniata</taxon>
        <taxon>Vertebrata</taxon>
        <taxon>Euteleostomi</taxon>
        <taxon>Actinopterygii</taxon>
        <taxon>Neopterygii</taxon>
        <taxon>Teleostei</taxon>
        <taxon>Neoteleostei</taxon>
        <taxon>Acanthomorphata</taxon>
        <taxon>Eupercaria</taxon>
        <taxon>Perciformes</taxon>
        <taxon>Notothenioidei</taxon>
        <taxon>Bovichtidae</taxon>
        <taxon>Cottoperca</taxon>
    </lineage>
</organism>
<dbReference type="Proteomes" id="UP000504630">
    <property type="component" value="Unplaced"/>
</dbReference>
<evidence type="ECO:0000256" key="1">
    <source>
        <dbReference type="ARBA" id="ARBA00006515"/>
    </source>
</evidence>
<dbReference type="InterPro" id="IPR005399">
    <property type="entry name" value="K_chnl_volt-dep_bsu_KCNAB-rel"/>
</dbReference>
<keyword evidence="6" id="KW-1185">Reference proteome</keyword>
<keyword evidence="2" id="KW-0521">NADP</keyword>
<sequence length="261" mass="28654">MFAGRASAGGPSAGGKGGKFSVEELYGFNKKPKVNRGNSGKLEKIDGKKETKEKEESALASQILEAARRLMERRRLEIYLKECDVTMEQNNMPYRMQVSIACNVGGGGGSGDHPLKERRLAMNNSSAPACQSKVRTEPVNRLTLLGHAHMKEALGRHSNMKYRNLGKSGLRVSCLGLGTWVTFGSQISDEMAESVMTLAYDSGVNLFDTAEVYASGRAETTLGNILKKKGWRRSSYVVTTKIYWGGQAETERGLSRKHIIE</sequence>
<feature type="compositionally biased region" description="Basic and acidic residues" evidence="4">
    <location>
        <begin position="41"/>
        <end position="56"/>
    </location>
</feature>
<dbReference type="GO" id="GO:0015459">
    <property type="term" value="F:potassium channel regulator activity"/>
    <property type="evidence" value="ECO:0007669"/>
    <property type="project" value="TreeGrafter"/>
</dbReference>
<dbReference type="GO" id="GO:0016491">
    <property type="term" value="F:oxidoreductase activity"/>
    <property type="evidence" value="ECO:0007669"/>
    <property type="project" value="UniProtKB-KW"/>
</dbReference>
<dbReference type="GO" id="GO:0044325">
    <property type="term" value="F:transmembrane transporter binding"/>
    <property type="evidence" value="ECO:0007669"/>
    <property type="project" value="TreeGrafter"/>
</dbReference>
<dbReference type="PANTHER" id="PTHR43150:SF3">
    <property type="entry name" value="VOLTAGE-GATED POTASSIUM CHANNEL SUBUNIT BETA-3"/>
    <property type="match status" value="1"/>
</dbReference>
<dbReference type="InterPro" id="IPR023210">
    <property type="entry name" value="NADP_OxRdtase_dom"/>
</dbReference>
<reference evidence="7" key="1">
    <citation type="submission" date="2025-08" db="UniProtKB">
        <authorList>
            <consortium name="RefSeq"/>
        </authorList>
    </citation>
    <scope>IDENTIFICATION</scope>
</reference>
<dbReference type="AlphaFoldDB" id="A0A6J2PG19"/>
<proteinExistence type="inferred from homology"/>
<feature type="region of interest" description="Disordered" evidence="4">
    <location>
        <begin position="30"/>
        <end position="56"/>
    </location>
</feature>